<comment type="caution">
    <text evidence="9">The sequence shown here is derived from an EMBL/GenBank/DDBJ whole genome shotgun (WGS) entry which is preliminary data.</text>
</comment>
<dbReference type="GO" id="GO:0042744">
    <property type="term" value="P:hydrogen peroxide catabolic process"/>
    <property type="evidence" value="ECO:0007669"/>
    <property type="project" value="TreeGrafter"/>
</dbReference>
<gene>
    <name evidence="9" type="ORF">GDO81_017012</name>
</gene>
<name>A0AAV7AEC8_ENGPU</name>
<keyword evidence="10" id="KW-1185">Reference proteome</keyword>
<evidence type="ECO:0000259" key="8">
    <source>
        <dbReference type="PROSITE" id="PS01033"/>
    </source>
</evidence>
<accession>A0AAV7AEC8</accession>
<dbReference type="GO" id="GO:0043177">
    <property type="term" value="F:organic acid binding"/>
    <property type="evidence" value="ECO:0007669"/>
    <property type="project" value="TreeGrafter"/>
</dbReference>
<dbReference type="GO" id="GO:0019825">
    <property type="term" value="F:oxygen binding"/>
    <property type="evidence" value="ECO:0007669"/>
    <property type="project" value="InterPro"/>
</dbReference>
<reference evidence="9" key="1">
    <citation type="thesis" date="2020" institute="ProQuest LLC" country="789 East Eisenhower Parkway, Ann Arbor, MI, USA">
        <title>Comparative Genomics and Chromosome Evolution.</title>
        <authorList>
            <person name="Mudd A.B."/>
        </authorList>
    </citation>
    <scope>NUCLEOTIDE SEQUENCE</scope>
    <source>
        <strain evidence="9">237g6f4</strain>
        <tissue evidence="9">Blood</tissue>
    </source>
</reference>
<evidence type="ECO:0000256" key="7">
    <source>
        <dbReference type="RuleBase" id="RU000356"/>
    </source>
</evidence>
<evidence type="ECO:0000256" key="2">
    <source>
        <dbReference type="ARBA" id="ARBA00022448"/>
    </source>
</evidence>
<dbReference type="FunFam" id="1.10.490.10:FF:000002">
    <property type="entry name" value="Hemoglobin subunit alpha"/>
    <property type="match status" value="1"/>
</dbReference>
<dbReference type="GO" id="GO:0072562">
    <property type="term" value="C:blood microparticle"/>
    <property type="evidence" value="ECO:0007669"/>
    <property type="project" value="TreeGrafter"/>
</dbReference>
<organism evidence="9 10">
    <name type="scientific">Engystomops pustulosus</name>
    <name type="common">Tungara frog</name>
    <name type="synonym">Physalaemus pustulosus</name>
    <dbReference type="NCBI Taxonomy" id="76066"/>
    <lineage>
        <taxon>Eukaryota</taxon>
        <taxon>Metazoa</taxon>
        <taxon>Chordata</taxon>
        <taxon>Craniata</taxon>
        <taxon>Vertebrata</taxon>
        <taxon>Euteleostomi</taxon>
        <taxon>Amphibia</taxon>
        <taxon>Batrachia</taxon>
        <taxon>Anura</taxon>
        <taxon>Neobatrachia</taxon>
        <taxon>Hyloidea</taxon>
        <taxon>Leptodactylidae</taxon>
        <taxon>Leiuperinae</taxon>
        <taxon>Engystomops</taxon>
    </lineage>
</organism>
<evidence type="ECO:0000256" key="3">
    <source>
        <dbReference type="ARBA" id="ARBA00022617"/>
    </source>
</evidence>
<dbReference type="Proteomes" id="UP000824782">
    <property type="component" value="Unassembled WGS sequence"/>
</dbReference>
<dbReference type="CDD" id="cd08927">
    <property type="entry name" value="Hb-alpha-like"/>
    <property type="match status" value="1"/>
</dbReference>
<dbReference type="InterPro" id="IPR009050">
    <property type="entry name" value="Globin-like_sf"/>
</dbReference>
<keyword evidence="5" id="KW-0479">Metal-binding</keyword>
<dbReference type="InterPro" id="IPR012292">
    <property type="entry name" value="Globin/Proto"/>
</dbReference>
<keyword evidence="6" id="KW-0408">Iron</keyword>
<dbReference type="GO" id="GO:0005344">
    <property type="term" value="F:oxygen carrier activity"/>
    <property type="evidence" value="ECO:0007669"/>
    <property type="project" value="UniProtKB-KW"/>
</dbReference>
<dbReference type="GO" id="GO:0005833">
    <property type="term" value="C:hemoglobin complex"/>
    <property type="evidence" value="ECO:0007669"/>
    <property type="project" value="InterPro"/>
</dbReference>
<keyword evidence="3 7" id="KW-0349">Heme</keyword>
<dbReference type="GO" id="GO:0020037">
    <property type="term" value="F:heme binding"/>
    <property type="evidence" value="ECO:0007669"/>
    <property type="project" value="InterPro"/>
</dbReference>
<dbReference type="GO" id="GO:0031720">
    <property type="term" value="F:haptoglobin binding"/>
    <property type="evidence" value="ECO:0007669"/>
    <property type="project" value="TreeGrafter"/>
</dbReference>
<comment type="similarity">
    <text evidence="1 7">Belongs to the globin family.</text>
</comment>
<dbReference type="Pfam" id="PF00042">
    <property type="entry name" value="Globin"/>
    <property type="match status" value="1"/>
</dbReference>
<dbReference type="SUPFAM" id="SSF46458">
    <property type="entry name" value="Globin-like"/>
    <property type="match status" value="1"/>
</dbReference>
<dbReference type="EMBL" id="WNYA01000008">
    <property type="protein sequence ID" value="KAG8558483.1"/>
    <property type="molecule type" value="Genomic_DNA"/>
</dbReference>
<evidence type="ECO:0000256" key="4">
    <source>
        <dbReference type="ARBA" id="ARBA00022621"/>
    </source>
</evidence>
<feature type="domain" description="Globin" evidence="8">
    <location>
        <begin position="2"/>
        <end position="142"/>
    </location>
</feature>
<dbReference type="InterPro" id="IPR000971">
    <property type="entry name" value="Globin"/>
</dbReference>
<dbReference type="GO" id="GO:0046872">
    <property type="term" value="F:metal ion binding"/>
    <property type="evidence" value="ECO:0007669"/>
    <property type="project" value="UniProtKB-KW"/>
</dbReference>
<dbReference type="GO" id="GO:0004601">
    <property type="term" value="F:peroxidase activity"/>
    <property type="evidence" value="ECO:0007669"/>
    <property type="project" value="TreeGrafter"/>
</dbReference>
<dbReference type="PROSITE" id="PS01033">
    <property type="entry name" value="GLOBIN"/>
    <property type="match status" value="1"/>
</dbReference>
<evidence type="ECO:0000313" key="10">
    <source>
        <dbReference type="Proteomes" id="UP000824782"/>
    </source>
</evidence>
<keyword evidence="4 7" id="KW-0561">Oxygen transport</keyword>
<dbReference type="GO" id="GO:0031838">
    <property type="term" value="C:haptoglobin-hemoglobin complex"/>
    <property type="evidence" value="ECO:0007669"/>
    <property type="project" value="TreeGrafter"/>
</dbReference>
<protein>
    <recommendedName>
        <fullName evidence="8">Globin domain-containing protein</fullName>
    </recommendedName>
</protein>
<evidence type="ECO:0000313" key="9">
    <source>
        <dbReference type="EMBL" id="KAG8558483.1"/>
    </source>
</evidence>
<evidence type="ECO:0000256" key="6">
    <source>
        <dbReference type="ARBA" id="ARBA00023004"/>
    </source>
</evidence>
<dbReference type="Gene3D" id="1.10.490.10">
    <property type="entry name" value="Globins"/>
    <property type="match status" value="1"/>
</dbReference>
<dbReference type="PRINTS" id="PR00612">
    <property type="entry name" value="ALPHAHAEM"/>
</dbReference>
<proteinExistence type="inferred from homology"/>
<evidence type="ECO:0000256" key="5">
    <source>
        <dbReference type="ARBA" id="ARBA00022723"/>
    </source>
</evidence>
<dbReference type="AlphaFoldDB" id="A0AAV7AEC8"/>
<dbReference type="InterPro" id="IPR002338">
    <property type="entry name" value="Hemoglobin_a-typ"/>
</dbReference>
<dbReference type="PANTHER" id="PTHR11442:SF48">
    <property type="entry name" value="HEMOGLOBIN SUBUNIT ALPHA"/>
    <property type="match status" value="1"/>
</dbReference>
<dbReference type="PANTHER" id="PTHR11442">
    <property type="entry name" value="HEMOGLOBIN FAMILY MEMBER"/>
    <property type="match status" value="1"/>
</dbReference>
<keyword evidence="2 7" id="KW-0813">Transport</keyword>
<sequence>MALNADDKAHIQAIWPSIAAHAAEYGGEALYRMFLSNPQTKTYFPKFDCSKDSAHVKSHGKKVLDALTETVKHLDNIDGALCKLSELHAYDMRVDPGNFPLLAHHILVTIAIHLPDKFDCLTHEALDKFLAVVGCSLTSKYR</sequence>
<dbReference type="InterPro" id="IPR050056">
    <property type="entry name" value="Hemoglobin_oxygen_transport"/>
</dbReference>
<evidence type="ECO:0000256" key="1">
    <source>
        <dbReference type="ARBA" id="ARBA00008705"/>
    </source>
</evidence>